<gene>
    <name evidence="6" type="ORF">JGI1_00782</name>
</gene>
<name>A0A0S4MXP6_9BACT</name>
<dbReference type="SMART" id="SM00100">
    <property type="entry name" value="cNMP"/>
    <property type="match status" value="1"/>
</dbReference>
<proteinExistence type="predicted"/>
<dbReference type="GO" id="GO:0005829">
    <property type="term" value="C:cytosol"/>
    <property type="evidence" value="ECO:0007669"/>
    <property type="project" value="TreeGrafter"/>
</dbReference>
<evidence type="ECO:0000259" key="5">
    <source>
        <dbReference type="PROSITE" id="PS51063"/>
    </source>
</evidence>
<dbReference type="PRINTS" id="PR00034">
    <property type="entry name" value="HTHCRP"/>
</dbReference>
<dbReference type="OrthoDB" id="9774616at2"/>
<keyword evidence="3" id="KW-0804">Transcription</keyword>
<dbReference type="InterPro" id="IPR014710">
    <property type="entry name" value="RmlC-like_jellyroll"/>
</dbReference>
<evidence type="ECO:0000313" key="6">
    <source>
        <dbReference type="EMBL" id="CUU03561.1"/>
    </source>
</evidence>
<dbReference type="InterPro" id="IPR050397">
    <property type="entry name" value="Env_Response_Regulators"/>
</dbReference>
<keyword evidence="2" id="KW-0238">DNA-binding</keyword>
<dbReference type="Gene3D" id="1.10.10.10">
    <property type="entry name" value="Winged helix-like DNA-binding domain superfamily/Winged helix DNA-binding domain"/>
    <property type="match status" value="1"/>
</dbReference>
<dbReference type="PANTHER" id="PTHR24567:SF26">
    <property type="entry name" value="REGULATORY PROTEIN YEIL"/>
    <property type="match status" value="1"/>
</dbReference>
<dbReference type="InterPro" id="IPR012318">
    <property type="entry name" value="HTH_CRP"/>
</dbReference>
<dbReference type="SUPFAM" id="SSF51206">
    <property type="entry name" value="cAMP-binding domain-like"/>
    <property type="match status" value="1"/>
</dbReference>
<dbReference type="GO" id="GO:0003677">
    <property type="term" value="F:DNA binding"/>
    <property type="evidence" value="ECO:0007669"/>
    <property type="project" value="UniProtKB-KW"/>
</dbReference>
<keyword evidence="7" id="KW-1185">Reference proteome</keyword>
<evidence type="ECO:0000256" key="1">
    <source>
        <dbReference type="ARBA" id="ARBA00023015"/>
    </source>
</evidence>
<dbReference type="SUPFAM" id="SSF46785">
    <property type="entry name" value="Winged helix' DNA-binding domain"/>
    <property type="match status" value="1"/>
</dbReference>
<dbReference type="Pfam" id="PF13545">
    <property type="entry name" value="HTH_Crp_2"/>
    <property type="match status" value="1"/>
</dbReference>
<reference evidence="7" key="1">
    <citation type="submission" date="2015-11" db="EMBL/GenBank/DDBJ databases">
        <authorList>
            <person name="Varghese N."/>
        </authorList>
    </citation>
    <scope>NUCLEOTIDE SEQUENCE [LARGE SCALE GENOMIC DNA]</scope>
</reference>
<dbReference type="Proteomes" id="UP000320623">
    <property type="component" value="Unassembled WGS sequence"/>
</dbReference>
<dbReference type="SMART" id="SM00419">
    <property type="entry name" value="HTH_CRP"/>
    <property type="match status" value="1"/>
</dbReference>
<accession>A0A0S4MXP6</accession>
<dbReference type="PROSITE" id="PS50042">
    <property type="entry name" value="CNMP_BINDING_3"/>
    <property type="match status" value="1"/>
</dbReference>
<dbReference type="STRING" id="1643428.GCA_001442855_00761"/>
<organism evidence="6 7">
    <name type="scientific">Candidatus Thermokryptus mobilis</name>
    <dbReference type="NCBI Taxonomy" id="1643428"/>
    <lineage>
        <taxon>Bacteria</taxon>
        <taxon>Pseudomonadati</taxon>
        <taxon>Candidatus Kryptoniota</taxon>
        <taxon>Candidatus Thermokryptus</taxon>
    </lineage>
</organism>
<sequence length="228" mass="26319">MQPDQDTIRQIPLFSELTTEELRKFVQISQLKRFSKKETIFLEGAPYLGFYIILKGAVRIFKLTPDGRDITLQIVEPFNLVAEIPLFDGKTYDSNCEAIEETLLLFIPKEKFLNLFIKNPKISLKILQGFAKRLKQLTQQIETLTSKDVPQRLATYLVDEYAKQCQDKNKDEIILNISRTTLASYLGTVIETLSRALRKLQDDGLIEVKGRKIKILNLEKLKKLAQQK</sequence>
<protein>
    <submittedName>
        <fullName evidence="6">Transcriptional regulator, Crp/Fnr family</fullName>
    </submittedName>
</protein>
<dbReference type="InterPro" id="IPR000595">
    <property type="entry name" value="cNMP-bd_dom"/>
</dbReference>
<dbReference type="InterPro" id="IPR036388">
    <property type="entry name" value="WH-like_DNA-bd_sf"/>
</dbReference>
<dbReference type="PANTHER" id="PTHR24567">
    <property type="entry name" value="CRP FAMILY TRANSCRIPTIONAL REGULATORY PROTEIN"/>
    <property type="match status" value="1"/>
</dbReference>
<evidence type="ECO:0000256" key="3">
    <source>
        <dbReference type="ARBA" id="ARBA00023163"/>
    </source>
</evidence>
<dbReference type="InterPro" id="IPR036390">
    <property type="entry name" value="WH_DNA-bd_sf"/>
</dbReference>
<feature type="domain" description="HTH crp-type" evidence="5">
    <location>
        <begin position="147"/>
        <end position="219"/>
    </location>
</feature>
<feature type="domain" description="Cyclic nucleotide-binding" evidence="4">
    <location>
        <begin position="13"/>
        <end position="133"/>
    </location>
</feature>
<dbReference type="AlphaFoldDB" id="A0A0S4MXP6"/>
<dbReference type="GO" id="GO:0003700">
    <property type="term" value="F:DNA-binding transcription factor activity"/>
    <property type="evidence" value="ECO:0007669"/>
    <property type="project" value="TreeGrafter"/>
</dbReference>
<evidence type="ECO:0000259" key="4">
    <source>
        <dbReference type="PROSITE" id="PS50042"/>
    </source>
</evidence>
<evidence type="ECO:0000313" key="7">
    <source>
        <dbReference type="Proteomes" id="UP000320623"/>
    </source>
</evidence>
<evidence type="ECO:0000256" key="2">
    <source>
        <dbReference type="ARBA" id="ARBA00023125"/>
    </source>
</evidence>
<dbReference type="CDD" id="cd00038">
    <property type="entry name" value="CAP_ED"/>
    <property type="match status" value="1"/>
</dbReference>
<dbReference type="InterPro" id="IPR018490">
    <property type="entry name" value="cNMP-bd_dom_sf"/>
</dbReference>
<keyword evidence="1" id="KW-0805">Transcription regulation</keyword>
<dbReference type="PROSITE" id="PS51063">
    <property type="entry name" value="HTH_CRP_2"/>
    <property type="match status" value="1"/>
</dbReference>
<dbReference type="Gene3D" id="2.60.120.10">
    <property type="entry name" value="Jelly Rolls"/>
    <property type="match status" value="1"/>
</dbReference>
<dbReference type="Pfam" id="PF00027">
    <property type="entry name" value="cNMP_binding"/>
    <property type="match status" value="1"/>
</dbReference>
<dbReference type="EMBL" id="FAOO01000004">
    <property type="protein sequence ID" value="CUU03561.1"/>
    <property type="molecule type" value="Genomic_DNA"/>
</dbReference>
<dbReference type="RefSeq" id="WP_140944561.1">
    <property type="nucleotide sequence ID" value="NZ_FAOO01000004.1"/>
</dbReference>